<feature type="domain" description="Rhodanese" evidence="3">
    <location>
        <begin position="16"/>
        <end position="76"/>
    </location>
</feature>
<dbReference type="PANTHER" id="PTHR11364">
    <property type="entry name" value="THIOSULFATE SULFERTANSFERASE"/>
    <property type="match status" value="1"/>
</dbReference>
<name>A0A0L0W8H9_GOTPU</name>
<dbReference type="InterPro" id="IPR001763">
    <property type="entry name" value="Rhodanese-like_dom"/>
</dbReference>
<protein>
    <submittedName>
        <fullName evidence="4">Rhodanese-like sulfurtransferase</fullName>
    </submittedName>
</protein>
<dbReference type="InterPro" id="IPR036873">
    <property type="entry name" value="Rhodanese-like_dom_sf"/>
</dbReference>
<sequence length="83" mass="9879">MEDFEDVDGTLRSYPEIVKMWEEWGITSDKEVSFYCGTGWRAAETWFIAYLMDWPNINVYDGGWFLWSMDKNNPVQKGDPRKK</sequence>
<evidence type="ECO:0000256" key="2">
    <source>
        <dbReference type="ARBA" id="ARBA00022737"/>
    </source>
</evidence>
<reference evidence="5" key="1">
    <citation type="submission" date="2015-07" db="EMBL/GenBank/DDBJ databases">
        <title>Draft genome sequence of the purine-degrading Gottschalkia purinilyticum DSM 1384 (formerly Clostridium purinilyticum).</title>
        <authorList>
            <person name="Poehlein A."/>
            <person name="Schiel-Bengelsdorf B."/>
            <person name="Bengelsdorf F.R."/>
            <person name="Daniel R."/>
            <person name="Duerre P."/>
        </authorList>
    </citation>
    <scope>NUCLEOTIDE SEQUENCE [LARGE SCALE GENOMIC DNA]</scope>
    <source>
        <strain evidence="5">DSM 1384</strain>
    </source>
</reference>
<dbReference type="PROSITE" id="PS50206">
    <property type="entry name" value="RHODANESE_3"/>
    <property type="match status" value="1"/>
</dbReference>
<dbReference type="AlphaFoldDB" id="A0A0L0W8H9"/>
<proteinExistence type="predicted"/>
<keyword evidence="5" id="KW-1185">Reference proteome</keyword>
<dbReference type="InterPro" id="IPR045078">
    <property type="entry name" value="TST/MPST-like"/>
</dbReference>
<organism evidence="4 5">
    <name type="scientific">Gottschalkia purinilytica</name>
    <name type="common">Clostridium purinilyticum</name>
    <dbReference type="NCBI Taxonomy" id="1503"/>
    <lineage>
        <taxon>Bacteria</taxon>
        <taxon>Bacillati</taxon>
        <taxon>Bacillota</taxon>
        <taxon>Tissierellia</taxon>
        <taxon>Tissierellales</taxon>
        <taxon>Gottschalkiaceae</taxon>
        <taxon>Gottschalkia</taxon>
    </lineage>
</organism>
<dbReference type="SUPFAM" id="SSF52821">
    <property type="entry name" value="Rhodanese/Cell cycle control phosphatase"/>
    <property type="match status" value="1"/>
</dbReference>
<evidence type="ECO:0000256" key="1">
    <source>
        <dbReference type="ARBA" id="ARBA00022679"/>
    </source>
</evidence>
<dbReference type="Proteomes" id="UP000037267">
    <property type="component" value="Unassembled WGS sequence"/>
</dbReference>
<evidence type="ECO:0000259" key="3">
    <source>
        <dbReference type="PROSITE" id="PS50206"/>
    </source>
</evidence>
<comment type="caution">
    <text evidence="4">The sequence shown here is derived from an EMBL/GenBank/DDBJ whole genome shotgun (WGS) entry which is preliminary data.</text>
</comment>
<dbReference type="PANTHER" id="PTHR11364:SF27">
    <property type="entry name" value="SULFURTRANSFERASE"/>
    <property type="match status" value="1"/>
</dbReference>
<gene>
    <name evidence="4" type="ORF">CLPU_15c00750</name>
</gene>
<dbReference type="EMBL" id="LGSS01000015">
    <property type="protein sequence ID" value="KNF07580.1"/>
    <property type="molecule type" value="Genomic_DNA"/>
</dbReference>
<dbReference type="Gene3D" id="3.40.250.10">
    <property type="entry name" value="Rhodanese-like domain"/>
    <property type="match status" value="1"/>
</dbReference>
<evidence type="ECO:0000313" key="4">
    <source>
        <dbReference type="EMBL" id="KNF07580.1"/>
    </source>
</evidence>
<accession>A0A0L0W8H9</accession>
<keyword evidence="1 4" id="KW-0808">Transferase</keyword>
<dbReference type="STRING" id="1503.CLPU_15c00750"/>
<dbReference type="GO" id="GO:0004792">
    <property type="term" value="F:thiosulfate-cyanide sulfurtransferase activity"/>
    <property type="evidence" value="ECO:0007669"/>
    <property type="project" value="TreeGrafter"/>
</dbReference>
<evidence type="ECO:0000313" key="5">
    <source>
        <dbReference type="Proteomes" id="UP000037267"/>
    </source>
</evidence>
<keyword evidence="2" id="KW-0677">Repeat</keyword>
<dbReference type="Pfam" id="PF00581">
    <property type="entry name" value="Rhodanese"/>
    <property type="match status" value="1"/>
</dbReference>